<evidence type="ECO:0000313" key="3">
    <source>
        <dbReference type="Proteomes" id="UP000678393"/>
    </source>
</evidence>
<sequence>MQGIQLFSKRITKLTLLLTRKCEARSVIDYLLALGKTTRTFHRARVLRQVSSVKGQALFENQPPSWLFVNRSVAGAYGAQVNLELDLDRRLSGEPLEKLKAELKLRGIQLDLDELVKGYREMCVYLKKKHEFNAKRESLQEELKLVQEEVNHVNDLEHQVMLTALKLPNDLHSSTPVDDDLIIREVKGKLEPLGTQSHVAIAKKFDLIKFSNVGPKAYYLKTELALAEMALAKAACGYMESNNYRHMAGPEFFKTPIMEGCGYDIHNTDEVLTMLSATKDVIEPMNHLAGVTLPTFAAYVAKTCLGNSIIPLNMFSCGRCYQNGNLPGLFGAVQSTQATLFSCVQKENLDKHFHQIADIIWNFLEPLGFPLRMVQIVPEISDKRRQGGWRFTCMPRVCSSLFLLPMCQT</sequence>
<gene>
    <name evidence="2" type="ORF">CUNI_LOCUS5318</name>
</gene>
<dbReference type="InterPro" id="IPR045864">
    <property type="entry name" value="aa-tRNA-synth_II/BPL/LPL"/>
</dbReference>
<evidence type="ECO:0008006" key="4">
    <source>
        <dbReference type="Google" id="ProtNLM"/>
    </source>
</evidence>
<evidence type="ECO:0000313" key="2">
    <source>
        <dbReference type="EMBL" id="CAG5119760.1"/>
    </source>
</evidence>
<feature type="coiled-coil region" evidence="1">
    <location>
        <begin position="129"/>
        <end position="156"/>
    </location>
</feature>
<comment type="caution">
    <text evidence="2">The sequence shown here is derived from an EMBL/GenBank/DDBJ whole genome shotgun (WGS) entry which is preliminary data.</text>
</comment>
<dbReference type="GO" id="GO:0006434">
    <property type="term" value="P:seryl-tRNA aminoacylation"/>
    <property type="evidence" value="ECO:0007669"/>
    <property type="project" value="InterPro"/>
</dbReference>
<dbReference type="InterPro" id="IPR002317">
    <property type="entry name" value="Ser-tRNA-ligase_type_1"/>
</dbReference>
<keyword evidence="3" id="KW-1185">Reference proteome</keyword>
<dbReference type="AlphaFoldDB" id="A0A8S3YX74"/>
<dbReference type="Proteomes" id="UP000678393">
    <property type="component" value="Unassembled WGS sequence"/>
</dbReference>
<reference evidence="2" key="1">
    <citation type="submission" date="2021-04" db="EMBL/GenBank/DDBJ databases">
        <authorList>
            <consortium name="Molecular Ecology Group"/>
        </authorList>
    </citation>
    <scope>NUCLEOTIDE SEQUENCE</scope>
</reference>
<dbReference type="Gene3D" id="3.30.930.10">
    <property type="entry name" value="Bira Bifunctional Protein, Domain 2"/>
    <property type="match status" value="1"/>
</dbReference>
<proteinExistence type="predicted"/>
<dbReference type="GO" id="GO:0004828">
    <property type="term" value="F:serine-tRNA ligase activity"/>
    <property type="evidence" value="ECO:0007669"/>
    <property type="project" value="InterPro"/>
</dbReference>
<dbReference type="OrthoDB" id="24683at2759"/>
<accession>A0A8S3YX74</accession>
<protein>
    <recommendedName>
        <fullName evidence="4">Seryl-tRNA synthetase</fullName>
    </recommendedName>
</protein>
<name>A0A8S3YX74_9EUPU</name>
<evidence type="ECO:0000256" key="1">
    <source>
        <dbReference type="SAM" id="Coils"/>
    </source>
</evidence>
<dbReference type="EMBL" id="CAJHNH020000775">
    <property type="protein sequence ID" value="CAG5119760.1"/>
    <property type="molecule type" value="Genomic_DNA"/>
</dbReference>
<dbReference type="PANTHER" id="PTHR11778">
    <property type="entry name" value="SERYL-TRNA SYNTHETASE"/>
    <property type="match status" value="1"/>
</dbReference>
<dbReference type="SUPFAM" id="SSF46589">
    <property type="entry name" value="tRNA-binding arm"/>
    <property type="match status" value="1"/>
</dbReference>
<organism evidence="2 3">
    <name type="scientific">Candidula unifasciata</name>
    <dbReference type="NCBI Taxonomy" id="100452"/>
    <lineage>
        <taxon>Eukaryota</taxon>
        <taxon>Metazoa</taxon>
        <taxon>Spiralia</taxon>
        <taxon>Lophotrochozoa</taxon>
        <taxon>Mollusca</taxon>
        <taxon>Gastropoda</taxon>
        <taxon>Heterobranchia</taxon>
        <taxon>Euthyneura</taxon>
        <taxon>Panpulmonata</taxon>
        <taxon>Eupulmonata</taxon>
        <taxon>Stylommatophora</taxon>
        <taxon>Helicina</taxon>
        <taxon>Helicoidea</taxon>
        <taxon>Geomitridae</taxon>
        <taxon>Candidula</taxon>
    </lineage>
</organism>
<keyword evidence="1" id="KW-0175">Coiled coil</keyword>
<dbReference type="SUPFAM" id="SSF55681">
    <property type="entry name" value="Class II aaRS and biotin synthetases"/>
    <property type="match status" value="1"/>
</dbReference>
<dbReference type="InterPro" id="IPR010978">
    <property type="entry name" value="tRNA-bd_arm"/>
</dbReference>
<dbReference type="GO" id="GO:0005524">
    <property type="term" value="F:ATP binding"/>
    <property type="evidence" value="ECO:0007669"/>
    <property type="project" value="InterPro"/>
</dbReference>